<proteinExistence type="predicted"/>
<gene>
    <name evidence="3" type="ORF">MACH26_05070</name>
</gene>
<evidence type="ECO:0000313" key="3">
    <source>
        <dbReference type="EMBL" id="BDX04986.1"/>
    </source>
</evidence>
<dbReference type="RefSeq" id="WP_338290893.1">
    <property type="nucleotide sequence ID" value="NZ_AP027272.1"/>
</dbReference>
<organism evidence="3 4">
    <name type="scientific">Planctobacterium marinum</name>
    <dbReference type="NCBI Taxonomy" id="1631968"/>
    <lineage>
        <taxon>Bacteria</taxon>
        <taxon>Pseudomonadati</taxon>
        <taxon>Pseudomonadota</taxon>
        <taxon>Gammaproteobacteria</taxon>
        <taxon>Alteromonadales</taxon>
        <taxon>Alteromonadaceae</taxon>
        <taxon>Planctobacterium</taxon>
    </lineage>
</organism>
<dbReference type="Proteomes" id="UP001333710">
    <property type="component" value="Chromosome"/>
</dbReference>
<dbReference type="Pfam" id="PF04773">
    <property type="entry name" value="FecR"/>
    <property type="match status" value="1"/>
</dbReference>
<dbReference type="InterPro" id="IPR006860">
    <property type="entry name" value="FecR"/>
</dbReference>
<feature type="domain" description="FecR protein" evidence="1">
    <location>
        <begin position="126"/>
        <end position="218"/>
    </location>
</feature>
<evidence type="ECO:0000259" key="2">
    <source>
        <dbReference type="Pfam" id="PF16344"/>
    </source>
</evidence>
<keyword evidence="4" id="KW-1185">Reference proteome</keyword>
<dbReference type="GO" id="GO:0016989">
    <property type="term" value="F:sigma factor antagonist activity"/>
    <property type="evidence" value="ECO:0007669"/>
    <property type="project" value="TreeGrafter"/>
</dbReference>
<dbReference type="PANTHER" id="PTHR30273:SF2">
    <property type="entry name" value="PROTEIN FECR"/>
    <property type="match status" value="1"/>
</dbReference>
<accession>A0AA48HEQ0</accession>
<dbReference type="InterPro" id="IPR012373">
    <property type="entry name" value="Ferrdict_sens_TM"/>
</dbReference>
<dbReference type="KEGG" id="pmaw:MACH26_05070"/>
<dbReference type="PIRSF" id="PIRSF018266">
    <property type="entry name" value="FecR"/>
    <property type="match status" value="1"/>
</dbReference>
<dbReference type="Pfam" id="PF16344">
    <property type="entry name" value="FecR_C"/>
    <property type="match status" value="1"/>
</dbReference>
<protein>
    <submittedName>
        <fullName evidence="3">Sensor</fullName>
    </submittedName>
</protein>
<dbReference type="Gene3D" id="3.55.50.30">
    <property type="match status" value="1"/>
</dbReference>
<dbReference type="PANTHER" id="PTHR30273">
    <property type="entry name" value="PERIPLASMIC SIGNAL SENSOR AND SIGMA FACTOR ACTIVATOR FECR-RELATED"/>
    <property type="match status" value="1"/>
</dbReference>
<reference evidence="3" key="1">
    <citation type="submission" date="2023-01" db="EMBL/GenBank/DDBJ databases">
        <title>Complete genome sequence of Planctobacterium marinum strain Dej080120_11.</title>
        <authorList>
            <person name="Ueki S."/>
            <person name="Maruyama F."/>
        </authorList>
    </citation>
    <scope>NUCLEOTIDE SEQUENCE</scope>
    <source>
        <strain evidence="3">Dej080120_11</strain>
    </source>
</reference>
<dbReference type="InterPro" id="IPR032508">
    <property type="entry name" value="FecR_C"/>
</dbReference>
<dbReference type="AlphaFoldDB" id="A0AA48HEQ0"/>
<evidence type="ECO:0000313" key="4">
    <source>
        <dbReference type="Proteomes" id="UP001333710"/>
    </source>
</evidence>
<dbReference type="Gene3D" id="2.60.120.1440">
    <property type="match status" value="1"/>
</dbReference>
<feature type="domain" description="Protein FecR C-terminal" evidence="2">
    <location>
        <begin position="278"/>
        <end position="344"/>
    </location>
</feature>
<evidence type="ECO:0000259" key="1">
    <source>
        <dbReference type="Pfam" id="PF04773"/>
    </source>
</evidence>
<dbReference type="EMBL" id="AP027272">
    <property type="protein sequence ID" value="BDX04986.1"/>
    <property type="molecule type" value="Genomic_DNA"/>
</dbReference>
<sequence>MKDNVISIEAARKANETEVLDVTADWIAKMDRGLKSDEEQALKNWLQADEQHREMLFKMAKLWDNMAALERLKSLFPEPPVKQQSRGPHAIAASFFLLAGLLAFIWNSSDLGFLVEDELVVLSEQRFETGTGDSKKVTLSDGSQLAINTNTSVKVTFTAQQRVIELYRGEVHVQVAHDKQKPLSVYAAGQIIQAVGTAFNVELLTDQVELIVTEGKVRVGKQTENNDNPLQPQQIRLKDSLPALEQGQKTLLSEQALVIESVASSEIDAALSWQQGNLVFRGEPLAQVLAEVSRYNAVKFELTNPQLNQIQVAGLFKTNDLSGFLSALQQNFDIQHQRAADNRILLRQGS</sequence>
<name>A0AA48HEQ0_9ALTE</name>